<keyword evidence="3" id="KW-1185">Reference proteome</keyword>
<accession>A0A4Y2GWA3</accession>
<sequence length="181" mass="20758">MLPTLEQVSKTKVYWLCSESESEDELNDSFESDHEFDRDHENCSSSSNEEEDNLNASRGRKKIRLLTDSEDDSEESNERQTIETAIDGTVWKKIEASPLLADHIFIPTALASICIQTQMCQKIPFGRNRCLNGETGYDSKCKMERDLKLWSLTILRDDCGLFFRAFNLISQGKMEEQSIDT</sequence>
<proteinExistence type="predicted"/>
<evidence type="ECO:0000256" key="1">
    <source>
        <dbReference type="SAM" id="MobiDB-lite"/>
    </source>
</evidence>
<reference evidence="2 3" key="1">
    <citation type="journal article" date="2019" name="Sci. Rep.">
        <title>Orb-weaving spider Araneus ventricosus genome elucidates the spidroin gene catalogue.</title>
        <authorList>
            <person name="Kono N."/>
            <person name="Nakamura H."/>
            <person name="Ohtoshi R."/>
            <person name="Moran D.A.P."/>
            <person name="Shinohara A."/>
            <person name="Yoshida Y."/>
            <person name="Fujiwara M."/>
            <person name="Mori M."/>
            <person name="Tomita M."/>
            <person name="Arakawa K."/>
        </authorList>
    </citation>
    <scope>NUCLEOTIDE SEQUENCE [LARGE SCALE GENOMIC DNA]</scope>
</reference>
<evidence type="ECO:0000313" key="3">
    <source>
        <dbReference type="Proteomes" id="UP000499080"/>
    </source>
</evidence>
<feature type="compositionally biased region" description="Acidic residues" evidence="1">
    <location>
        <begin position="21"/>
        <end position="30"/>
    </location>
</feature>
<comment type="caution">
    <text evidence="2">The sequence shown here is derived from an EMBL/GenBank/DDBJ whole genome shotgun (WGS) entry which is preliminary data.</text>
</comment>
<dbReference type="AlphaFoldDB" id="A0A4Y2GWA3"/>
<gene>
    <name evidence="2" type="ORF">AVEN_59878_1</name>
</gene>
<name>A0A4Y2GWA3_ARAVE</name>
<feature type="compositionally biased region" description="Basic and acidic residues" evidence="1">
    <location>
        <begin position="31"/>
        <end position="42"/>
    </location>
</feature>
<organism evidence="2 3">
    <name type="scientific">Araneus ventricosus</name>
    <name type="common">Orbweaver spider</name>
    <name type="synonym">Epeira ventricosa</name>
    <dbReference type="NCBI Taxonomy" id="182803"/>
    <lineage>
        <taxon>Eukaryota</taxon>
        <taxon>Metazoa</taxon>
        <taxon>Ecdysozoa</taxon>
        <taxon>Arthropoda</taxon>
        <taxon>Chelicerata</taxon>
        <taxon>Arachnida</taxon>
        <taxon>Araneae</taxon>
        <taxon>Araneomorphae</taxon>
        <taxon>Entelegynae</taxon>
        <taxon>Araneoidea</taxon>
        <taxon>Araneidae</taxon>
        <taxon>Araneus</taxon>
    </lineage>
</organism>
<evidence type="ECO:0008006" key="4">
    <source>
        <dbReference type="Google" id="ProtNLM"/>
    </source>
</evidence>
<feature type="region of interest" description="Disordered" evidence="1">
    <location>
        <begin position="21"/>
        <end position="61"/>
    </location>
</feature>
<evidence type="ECO:0000313" key="2">
    <source>
        <dbReference type="EMBL" id="GBM57397.1"/>
    </source>
</evidence>
<dbReference type="EMBL" id="BGPR01001591">
    <property type="protein sequence ID" value="GBM57397.1"/>
    <property type="molecule type" value="Genomic_DNA"/>
</dbReference>
<dbReference type="Proteomes" id="UP000499080">
    <property type="component" value="Unassembled WGS sequence"/>
</dbReference>
<protein>
    <recommendedName>
        <fullName evidence="4">PiggyBac transposable element-derived protein domain-containing protein</fullName>
    </recommendedName>
</protein>